<dbReference type="EMBL" id="JARKIE010000129">
    <property type="protein sequence ID" value="KAJ7679656.1"/>
    <property type="molecule type" value="Genomic_DNA"/>
</dbReference>
<keyword evidence="10" id="KW-1185">Reference proteome</keyword>
<keyword evidence="3" id="KW-0349">Heme</keyword>
<evidence type="ECO:0000256" key="5">
    <source>
        <dbReference type="ARBA" id="ARBA00023002"/>
    </source>
</evidence>
<feature type="domain" description="Heme haloperoxidase family profile" evidence="8">
    <location>
        <begin position="125"/>
        <end position="332"/>
    </location>
</feature>
<keyword evidence="6" id="KW-0408">Iron</keyword>
<dbReference type="InterPro" id="IPR036851">
    <property type="entry name" value="Chloroperoxidase-like_sf"/>
</dbReference>
<dbReference type="Gene3D" id="1.10.489.10">
    <property type="entry name" value="Chloroperoxidase-like"/>
    <property type="match status" value="2"/>
</dbReference>
<dbReference type="Pfam" id="PF01328">
    <property type="entry name" value="Peroxidase_2"/>
    <property type="match status" value="2"/>
</dbReference>
<comment type="cofactor">
    <cofactor evidence="1">
        <name>heme b</name>
        <dbReference type="ChEBI" id="CHEBI:60344"/>
    </cofactor>
</comment>
<keyword evidence="4" id="KW-0479">Metal-binding</keyword>
<dbReference type="GO" id="GO:0004601">
    <property type="term" value="F:peroxidase activity"/>
    <property type="evidence" value="ECO:0007669"/>
    <property type="project" value="UniProtKB-KW"/>
</dbReference>
<protein>
    <recommendedName>
        <fullName evidence="8">Heme haloperoxidase family profile domain-containing protein</fullName>
    </recommendedName>
</protein>
<evidence type="ECO:0000256" key="4">
    <source>
        <dbReference type="ARBA" id="ARBA00022723"/>
    </source>
</evidence>
<evidence type="ECO:0000256" key="7">
    <source>
        <dbReference type="ARBA" id="ARBA00025795"/>
    </source>
</evidence>
<accession>A0AAD7D4Y0</accession>
<evidence type="ECO:0000259" key="8">
    <source>
        <dbReference type="PROSITE" id="PS51405"/>
    </source>
</evidence>
<dbReference type="AlphaFoldDB" id="A0AAD7D4Y0"/>
<dbReference type="PANTHER" id="PTHR33577:SF18">
    <property type="entry name" value="HEME HALOPEROXIDASE FAMILY PROFILE DOMAIN-CONTAINING PROTEIN"/>
    <property type="match status" value="1"/>
</dbReference>
<dbReference type="PANTHER" id="PTHR33577">
    <property type="entry name" value="STERIGMATOCYSTIN BIOSYNTHESIS PEROXIDASE STCC-RELATED"/>
    <property type="match status" value="1"/>
</dbReference>
<evidence type="ECO:0000256" key="1">
    <source>
        <dbReference type="ARBA" id="ARBA00001970"/>
    </source>
</evidence>
<gene>
    <name evidence="9" type="ORF">B0H17DRAFT_1170248</name>
</gene>
<comment type="similarity">
    <text evidence="7">Belongs to the chloroperoxidase family.</text>
</comment>
<evidence type="ECO:0000313" key="10">
    <source>
        <dbReference type="Proteomes" id="UP001221757"/>
    </source>
</evidence>
<evidence type="ECO:0000256" key="3">
    <source>
        <dbReference type="ARBA" id="ARBA00022617"/>
    </source>
</evidence>
<dbReference type="GO" id="GO:0046872">
    <property type="term" value="F:metal ion binding"/>
    <property type="evidence" value="ECO:0007669"/>
    <property type="project" value="UniProtKB-KW"/>
</dbReference>
<sequence>MATDGRRCGFAFLGVVGRNPRSGDQSPLGPNTDSHSLLPQLMHQFYPLNLGRCLPLVPAPGLFLSTVKNYGRTALNTSALFFLQTPTRMLLSGLGTFFRNVYIFTWDAWLTLIHLVTPPEAGERKWPEFVPPKEGDSRCACSVLNALANHGILPHGWCTIPRSARRLASSLFDERIVRFTDIAQKFHDTFNFAMTFSPFVTTADADTLHKNYSTGTCDLSDLDLHNGIVHDASLLRTPYIRFITELLALASGKDADGNTPLKRRADAKATNLEFQLDQAHKIFGSANSSTLLAIFGGRMDDLEPFLKEERIPEGWESRNCSRMGLTFLAFNPTTIKVERGIKEEPAAQTAEDKATIAV</sequence>
<dbReference type="SUPFAM" id="SSF47571">
    <property type="entry name" value="Cloroperoxidase"/>
    <property type="match status" value="1"/>
</dbReference>
<dbReference type="Proteomes" id="UP001221757">
    <property type="component" value="Unassembled WGS sequence"/>
</dbReference>
<dbReference type="PROSITE" id="PS51405">
    <property type="entry name" value="HEME_HALOPEROXIDASE"/>
    <property type="match status" value="1"/>
</dbReference>
<keyword evidence="5" id="KW-0560">Oxidoreductase</keyword>
<reference evidence="9" key="1">
    <citation type="submission" date="2023-03" db="EMBL/GenBank/DDBJ databases">
        <title>Massive genome expansion in bonnet fungi (Mycena s.s.) driven by repeated elements and novel gene families across ecological guilds.</title>
        <authorList>
            <consortium name="Lawrence Berkeley National Laboratory"/>
            <person name="Harder C.B."/>
            <person name="Miyauchi S."/>
            <person name="Viragh M."/>
            <person name="Kuo A."/>
            <person name="Thoen E."/>
            <person name="Andreopoulos B."/>
            <person name="Lu D."/>
            <person name="Skrede I."/>
            <person name="Drula E."/>
            <person name="Henrissat B."/>
            <person name="Morin E."/>
            <person name="Kohler A."/>
            <person name="Barry K."/>
            <person name="LaButti K."/>
            <person name="Morin E."/>
            <person name="Salamov A."/>
            <person name="Lipzen A."/>
            <person name="Mereny Z."/>
            <person name="Hegedus B."/>
            <person name="Baldrian P."/>
            <person name="Stursova M."/>
            <person name="Weitz H."/>
            <person name="Taylor A."/>
            <person name="Grigoriev I.V."/>
            <person name="Nagy L.G."/>
            <person name="Martin F."/>
            <person name="Kauserud H."/>
        </authorList>
    </citation>
    <scope>NUCLEOTIDE SEQUENCE</scope>
    <source>
        <strain evidence="9">CBHHK067</strain>
    </source>
</reference>
<name>A0AAD7D4Y0_MYCRO</name>
<evidence type="ECO:0000256" key="6">
    <source>
        <dbReference type="ARBA" id="ARBA00023004"/>
    </source>
</evidence>
<organism evidence="9 10">
    <name type="scientific">Mycena rosella</name>
    <name type="common">Pink bonnet</name>
    <name type="synonym">Agaricus rosellus</name>
    <dbReference type="NCBI Taxonomy" id="1033263"/>
    <lineage>
        <taxon>Eukaryota</taxon>
        <taxon>Fungi</taxon>
        <taxon>Dikarya</taxon>
        <taxon>Basidiomycota</taxon>
        <taxon>Agaricomycotina</taxon>
        <taxon>Agaricomycetes</taxon>
        <taxon>Agaricomycetidae</taxon>
        <taxon>Agaricales</taxon>
        <taxon>Marasmiineae</taxon>
        <taxon>Mycenaceae</taxon>
        <taxon>Mycena</taxon>
    </lineage>
</organism>
<evidence type="ECO:0000313" key="9">
    <source>
        <dbReference type="EMBL" id="KAJ7679656.1"/>
    </source>
</evidence>
<evidence type="ECO:0000256" key="2">
    <source>
        <dbReference type="ARBA" id="ARBA00022559"/>
    </source>
</evidence>
<proteinExistence type="inferred from homology"/>
<keyword evidence="2" id="KW-0575">Peroxidase</keyword>
<dbReference type="InterPro" id="IPR000028">
    <property type="entry name" value="Chloroperoxidase"/>
</dbReference>
<comment type="caution">
    <text evidence="9">The sequence shown here is derived from an EMBL/GenBank/DDBJ whole genome shotgun (WGS) entry which is preliminary data.</text>
</comment>